<accession>A0AB39QZ76</accession>
<dbReference type="AlphaFoldDB" id="A0AB39QZ76"/>
<dbReference type="PROSITE" id="PS51898">
    <property type="entry name" value="TYR_RECOMBINASE"/>
    <property type="match status" value="1"/>
</dbReference>
<feature type="domain" description="Tyr recombinase" evidence="2">
    <location>
        <begin position="11"/>
        <end position="236"/>
    </location>
</feature>
<reference evidence="3" key="1">
    <citation type="submission" date="2024-07" db="EMBL/GenBank/DDBJ databases">
        <authorList>
            <person name="Yu S.T."/>
        </authorList>
    </citation>
    <scope>NUCLEOTIDE SEQUENCE</scope>
    <source>
        <strain evidence="3">R39</strain>
    </source>
</reference>
<proteinExistence type="predicted"/>
<dbReference type="InterPro" id="IPR002104">
    <property type="entry name" value="Integrase_catalytic"/>
</dbReference>
<dbReference type="InterPro" id="IPR013762">
    <property type="entry name" value="Integrase-like_cat_sf"/>
</dbReference>
<evidence type="ECO:0000256" key="1">
    <source>
        <dbReference type="ARBA" id="ARBA00023172"/>
    </source>
</evidence>
<keyword evidence="1" id="KW-0233">DNA recombination</keyword>
<evidence type="ECO:0000313" key="3">
    <source>
        <dbReference type="EMBL" id="XDQ47482.1"/>
    </source>
</evidence>
<dbReference type="SUPFAM" id="SSF56349">
    <property type="entry name" value="DNA breaking-rejoining enzymes"/>
    <property type="match status" value="1"/>
</dbReference>
<dbReference type="GO" id="GO:0015074">
    <property type="term" value="P:DNA integration"/>
    <property type="evidence" value="ECO:0007669"/>
    <property type="project" value="InterPro"/>
</dbReference>
<dbReference type="InterPro" id="IPR011010">
    <property type="entry name" value="DNA_brk_join_enz"/>
</dbReference>
<gene>
    <name evidence="3" type="ORF">AB5J52_37310</name>
</gene>
<dbReference type="GO" id="GO:0006310">
    <property type="term" value="P:DNA recombination"/>
    <property type="evidence" value="ECO:0007669"/>
    <property type="project" value="UniProtKB-KW"/>
</dbReference>
<organism evidence="3">
    <name type="scientific">Streptomyces sp. R39</name>
    <dbReference type="NCBI Taxonomy" id="3238631"/>
    <lineage>
        <taxon>Bacteria</taxon>
        <taxon>Bacillati</taxon>
        <taxon>Actinomycetota</taxon>
        <taxon>Actinomycetes</taxon>
        <taxon>Kitasatosporales</taxon>
        <taxon>Streptomycetaceae</taxon>
        <taxon>Streptomyces</taxon>
    </lineage>
</organism>
<dbReference type="RefSeq" id="WP_369226404.1">
    <property type="nucleotide sequence ID" value="NZ_CP163441.1"/>
</dbReference>
<dbReference type="GO" id="GO:0003677">
    <property type="term" value="F:DNA binding"/>
    <property type="evidence" value="ECO:0007669"/>
    <property type="project" value="InterPro"/>
</dbReference>
<dbReference type="EMBL" id="CP163441">
    <property type="protein sequence ID" value="XDQ47482.1"/>
    <property type="molecule type" value="Genomic_DNA"/>
</dbReference>
<dbReference type="Gene3D" id="1.10.443.10">
    <property type="entry name" value="Intergrase catalytic core"/>
    <property type="match status" value="1"/>
</dbReference>
<protein>
    <submittedName>
        <fullName evidence="3">Tyrosine-type recombinase/integrase</fullName>
    </submittedName>
</protein>
<dbReference type="CDD" id="cd01189">
    <property type="entry name" value="INT_ICEBs1_C_like"/>
    <property type="match status" value="1"/>
</dbReference>
<evidence type="ECO:0000259" key="2">
    <source>
        <dbReference type="PROSITE" id="PS51898"/>
    </source>
</evidence>
<sequence length="249" mass="27269">MGNPMRAKSVRWPKAPEDQREAWPLETALRVRDAIGPRYRIAAVVALGCGLRQGGFGLSPEDVDFARGALRIRRQVQLLHGRLYFALPKGGKTRVVDMPPSVASELAAYFLEYPAVEVELPWGGPEADREGKKFPLVLTTTYGNALRANIFNVEVWKPVLAAAGVIPMRDKGERWKASRKDGFHVLRHTYASVILDAGESVATLARWLGHSSPTITLDYYAHFMPEAGGKGRGAIDALLNRTAPAIADG</sequence>
<name>A0AB39QZ76_9ACTN</name>